<dbReference type="KEGG" id="fpz:LA55_1679"/>
<dbReference type="Pfam" id="PF00491">
    <property type="entry name" value="Arginase"/>
    <property type="match status" value="1"/>
</dbReference>
<gene>
    <name evidence="10" type="ORF">LA55_1679</name>
</gene>
<dbReference type="PANTHER" id="PTHR43782">
    <property type="entry name" value="ARGINASE"/>
    <property type="match status" value="1"/>
</dbReference>
<evidence type="ECO:0000256" key="8">
    <source>
        <dbReference type="ARBA" id="ARBA00023211"/>
    </source>
</evidence>
<dbReference type="AlphaFoldDB" id="A0A0B6D425"/>
<dbReference type="GO" id="GO:0030145">
    <property type="term" value="F:manganese ion binding"/>
    <property type="evidence" value="ECO:0007669"/>
    <property type="project" value="TreeGrafter"/>
</dbReference>
<proteinExistence type="inferred from homology"/>
<sequence length="289" mass="32581">MKKVEAVGIAIGNAGREIGCGRAPYALLNELRDRRIDAQIINYIGGRAEVPTMGKYFTKVAQRVSEILKEGKFPLALGGDHSCAIGTWSGVYDYLKDQKKELGLIWIDAHMDSHRPETSETGNIHGMPVAHLLGYGHEELTKVLNDNPKLKPENIVFFGIRSYEKPERELLEKLGVKVYYQADLTDRNFEELFLQEFERLEKVTEGNVGISFDLDGLDPTNLDAVGTPVENGIDPQVFYKTIEKINFNSLVCFEVAEYNPLIDKTEISLKYMSKLIRLVEGNIKNLTQK</sequence>
<dbReference type="PROSITE" id="PS51409">
    <property type="entry name" value="ARGINASE_2"/>
    <property type="match status" value="1"/>
</dbReference>
<dbReference type="Proteomes" id="UP000031830">
    <property type="component" value="Chromosome"/>
</dbReference>
<dbReference type="InterPro" id="IPR014033">
    <property type="entry name" value="Arginase"/>
</dbReference>
<dbReference type="Gene3D" id="3.40.800.10">
    <property type="entry name" value="Ureohydrolase domain"/>
    <property type="match status" value="1"/>
</dbReference>
<evidence type="ECO:0000256" key="9">
    <source>
        <dbReference type="PROSITE-ProRule" id="PRU00742"/>
    </source>
</evidence>
<comment type="similarity">
    <text evidence="9">Belongs to the arginase family.</text>
</comment>
<dbReference type="InterPro" id="IPR023696">
    <property type="entry name" value="Ureohydrolase_dom_sf"/>
</dbReference>
<comment type="cofactor">
    <cofactor evidence="1">
        <name>Mn(2+)</name>
        <dbReference type="ChEBI" id="CHEBI:29035"/>
    </cofactor>
</comment>
<keyword evidence="7" id="KW-0378">Hydrolase</keyword>
<evidence type="ECO:0000256" key="1">
    <source>
        <dbReference type="ARBA" id="ARBA00001936"/>
    </source>
</evidence>
<name>A0A0B6D425_9GAMM</name>
<organism evidence="10 11">
    <name type="scientific">Francisella philomiragia</name>
    <dbReference type="NCBI Taxonomy" id="28110"/>
    <lineage>
        <taxon>Bacteria</taxon>
        <taxon>Pseudomonadati</taxon>
        <taxon>Pseudomonadota</taxon>
        <taxon>Gammaproteobacteria</taxon>
        <taxon>Thiotrichales</taxon>
        <taxon>Francisellaceae</taxon>
        <taxon>Francisella</taxon>
    </lineage>
</organism>
<keyword evidence="8" id="KW-0464">Manganese</keyword>
<dbReference type="RefSeq" id="WP_044526740.1">
    <property type="nucleotide sequence ID" value="NZ_CP009440.1"/>
</dbReference>
<evidence type="ECO:0000256" key="2">
    <source>
        <dbReference type="ARBA" id="ARBA00005098"/>
    </source>
</evidence>
<dbReference type="EMBL" id="CP009440">
    <property type="protein sequence ID" value="AJI53641.1"/>
    <property type="molecule type" value="Genomic_DNA"/>
</dbReference>
<dbReference type="OrthoDB" id="9789727at2"/>
<keyword evidence="5" id="KW-0056">Arginine metabolism</keyword>
<dbReference type="GO" id="GO:0006525">
    <property type="term" value="P:arginine metabolic process"/>
    <property type="evidence" value="ECO:0007669"/>
    <property type="project" value="UniProtKB-KW"/>
</dbReference>
<dbReference type="SUPFAM" id="SSF52768">
    <property type="entry name" value="Arginase/deacetylase"/>
    <property type="match status" value="1"/>
</dbReference>
<comment type="pathway">
    <text evidence="2">Nitrogen metabolism; urea cycle; L-ornithine and urea from L-arginine: step 1/1.</text>
</comment>
<dbReference type="CDD" id="cd09989">
    <property type="entry name" value="Arginase"/>
    <property type="match status" value="1"/>
</dbReference>
<accession>A0A0B6D425</accession>
<dbReference type="EC" id="3.5.3.1" evidence="3"/>
<evidence type="ECO:0000256" key="6">
    <source>
        <dbReference type="ARBA" id="ARBA00022723"/>
    </source>
</evidence>
<dbReference type="STRING" id="28110.KU46_81"/>
<dbReference type="GO" id="GO:0004053">
    <property type="term" value="F:arginase activity"/>
    <property type="evidence" value="ECO:0007669"/>
    <property type="project" value="UniProtKB-EC"/>
</dbReference>
<evidence type="ECO:0000313" key="11">
    <source>
        <dbReference type="Proteomes" id="UP000031830"/>
    </source>
</evidence>
<dbReference type="PRINTS" id="PR00116">
    <property type="entry name" value="ARGINASE"/>
</dbReference>
<evidence type="ECO:0000256" key="5">
    <source>
        <dbReference type="ARBA" id="ARBA00022503"/>
    </source>
</evidence>
<dbReference type="PANTHER" id="PTHR43782:SF3">
    <property type="entry name" value="ARGINASE"/>
    <property type="match status" value="1"/>
</dbReference>
<reference evidence="10 11" key="1">
    <citation type="journal article" date="2015" name="Genome Announc.">
        <title>Genome sequencing of 18 francisella strains to aid in assay development and testing.</title>
        <authorList>
            <person name="Johnson S.L."/>
            <person name="Daligault H.E."/>
            <person name="Davenport K.W."/>
            <person name="Coyne S.R."/>
            <person name="Frey K.G."/>
            <person name="Koroleva G.I."/>
            <person name="Broomall S.M."/>
            <person name="Bishop-Lilly K.A."/>
            <person name="Bruce D.C."/>
            <person name="Chertkov O."/>
            <person name="Freitas T."/>
            <person name="Jaissle J."/>
            <person name="Ladner J.T."/>
            <person name="Rosenzweig C.N."/>
            <person name="Gibbons H.S."/>
            <person name="Palacios G.F."/>
            <person name="Redden C.L."/>
            <person name="Xu Y."/>
            <person name="Minogue T.D."/>
            <person name="Chain P.S."/>
        </authorList>
    </citation>
    <scope>NUCLEOTIDE SEQUENCE [LARGE SCALE GENOMIC DNA]</scope>
    <source>
        <strain evidence="10 11">GA01-2794</strain>
    </source>
</reference>
<protein>
    <recommendedName>
        <fullName evidence="4">Arginase</fullName>
        <ecNumber evidence="3">3.5.3.1</ecNumber>
    </recommendedName>
</protein>
<evidence type="ECO:0000313" key="10">
    <source>
        <dbReference type="EMBL" id="AJI53641.1"/>
    </source>
</evidence>
<keyword evidence="6" id="KW-0479">Metal-binding</keyword>
<evidence type="ECO:0000256" key="4">
    <source>
        <dbReference type="ARBA" id="ARBA00018123"/>
    </source>
</evidence>
<dbReference type="GO" id="GO:0005829">
    <property type="term" value="C:cytosol"/>
    <property type="evidence" value="ECO:0007669"/>
    <property type="project" value="TreeGrafter"/>
</dbReference>
<evidence type="ECO:0000256" key="7">
    <source>
        <dbReference type="ARBA" id="ARBA00022801"/>
    </source>
</evidence>
<dbReference type="InterPro" id="IPR006035">
    <property type="entry name" value="Ureohydrolase"/>
</dbReference>
<evidence type="ECO:0000256" key="3">
    <source>
        <dbReference type="ARBA" id="ARBA00012168"/>
    </source>
</evidence>